<evidence type="ECO:0000313" key="3">
    <source>
        <dbReference type="Proteomes" id="UP001194468"/>
    </source>
</evidence>
<dbReference type="EMBL" id="WHUW01000027">
    <property type="protein sequence ID" value="KAF8434859.1"/>
    <property type="molecule type" value="Genomic_DNA"/>
</dbReference>
<reference evidence="2" key="1">
    <citation type="submission" date="2019-10" db="EMBL/GenBank/DDBJ databases">
        <authorList>
            <consortium name="DOE Joint Genome Institute"/>
            <person name="Kuo A."/>
            <person name="Miyauchi S."/>
            <person name="Kiss E."/>
            <person name="Drula E."/>
            <person name="Kohler A."/>
            <person name="Sanchez-Garcia M."/>
            <person name="Andreopoulos B."/>
            <person name="Barry K.W."/>
            <person name="Bonito G."/>
            <person name="Buee M."/>
            <person name="Carver A."/>
            <person name="Chen C."/>
            <person name="Cichocki N."/>
            <person name="Clum A."/>
            <person name="Culley D."/>
            <person name="Crous P.W."/>
            <person name="Fauchery L."/>
            <person name="Girlanda M."/>
            <person name="Hayes R."/>
            <person name="Keri Z."/>
            <person name="LaButti K."/>
            <person name="Lipzen A."/>
            <person name="Lombard V."/>
            <person name="Magnuson J."/>
            <person name="Maillard F."/>
            <person name="Morin E."/>
            <person name="Murat C."/>
            <person name="Nolan M."/>
            <person name="Ohm R."/>
            <person name="Pangilinan J."/>
            <person name="Pereira M."/>
            <person name="Perotto S."/>
            <person name="Peter M."/>
            <person name="Riley R."/>
            <person name="Sitrit Y."/>
            <person name="Stielow B."/>
            <person name="Szollosi G."/>
            <person name="Zifcakova L."/>
            <person name="Stursova M."/>
            <person name="Spatafora J.W."/>
            <person name="Tedersoo L."/>
            <person name="Vaario L.-M."/>
            <person name="Yamada A."/>
            <person name="Yan M."/>
            <person name="Wang P."/>
            <person name="Xu J."/>
            <person name="Bruns T."/>
            <person name="Baldrian P."/>
            <person name="Vilgalys R."/>
            <person name="Henrissat B."/>
            <person name="Grigoriev I.V."/>
            <person name="Hibbett D."/>
            <person name="Nagy L.G."/>
            <person name="Martin F.M."/>
        </authorList>
    </citation>
    <scope>NUCLEOTIDE SEQUENCE</scope>
    <source>
        <strain evidence="2">BED1</strain>
    </source>
</reference>
<dbReference type="Proteomes" id="UP001194468">
    <property type="component" value="Unassembled WGS sequence"/>
</dbReference>
<proteinExistence type="predicted"/>
<feature type="region of interest" description="Disordered" evidence="1">
    <location>
        <begin position="102"/>
        <end position="124"/>
    </location>
</feature>
<sequence>MFNAPRAFEETSSAWSDSDDDGFNLTGEYTGKFKVLKVPTKADSPTNEHMESWGRPVSPFPFSAIMERSLPLSEAAGDDGGREDVFDSMVPCEDLGLDVWEDATEPPTSDVEPSPPSSTSEDEFADLDKDFPVFDVDTEFAQVRPLVEPQKGVADSDQTIMEEQEEEAQIDRELSVAIDDGPDTLPQADQPIEPTDDDSSGEEDVVEGEGIIKITSEDPKAAARAAAILRMHDYDCILAAERKKRASRSAKSTRKRRKTIENAGISKSYTDWRNQRCETSPGSRSLPLLELWRDAEDTVFFEHHSTSYCDTSFTLSPLKAMTTHPRPQPLLPLPGGEWNRDCWKRLDKCLVAEQLAVAAACSLGTDLLGGMGDISKDAVLDRFMNQFGGESVLAGLGPEWSRDSLLVRLDVLVKKRSRHATRAPVFTRQDVLDANEPRYRGLLQEAMALSGATQRYPTAASIASDNTVVSERHAAHKISPDAETSWQTSCWRDLIRTPSRTPEPRPPHPKDQVHLRHASMSPKSMIPIPIRPKRLVDLRHLSPIKAYRGGWGPTARRNSGCSVKELVKQFEGLDK</sequence>
<gene>
    <name evidence="2" type="ORF">L210DRAFT_3552828</name>
</gene>
<feature type="region of interest" description="Disordered" evidence="1">
    <location>
        <begin position="150"/>
        <end position="204"/>
    </location>
</feature>
<protein>
    <submittedName>
        <fullName evidence="2">Uncharacterized protein</fullName>
    </submittedName>
</protein>
<feature type="region of interest" description="Disordered" evidence="1">
    <location>
        <begin position="496"/>
        <end position="518"/>
    </location>
</feature>
<organism evidence="2 3">
    <name type="scientific">Boletus edulis BED1</name>
    <dbReference type="NCBI Taxonomy" id="1328754"/>
    <lineage>
        <taxon>Eukaryota</taxon>
        <taxon>Fungi</taxon>
        <taxon>Dikarya</taxon>
        <taxon>Basidiomycota</taxon>
        <taxon>Agaricomycotina</taxon>
        <taxon>Agaricomycetes</taxon>
        <taxon>Agaricomycetidae</taxon>
        <taxon>Boletales</taxon>
        <taxon>Boletineae</taxon>
        <taxon>Boletaceae</taxon>
        <taxon>Boletoideae</taxon>
        <taxon>Boletus</taxon>
    </lineage>
</organism>
<feature type="compositionally biased region" description="Basic and acidic residues" evidence="1">
    <location>
        <begin position="502"/>
        <end position="514"/>
    </location>
</feature>
<keyword evidence="3" id="KW-1185">Reference proteome</keyword>
<dbReference type="AlphaFoldDB" id="A0AAD4BN79"/>
<reference evidence="2" key="2">
    <citation type="journal article" date="2020" name="Nat. Commun.">
        <title>Large-scale genome sequencing of mycorrhizal fungi provides insights into the early evolution of symbiotic traits.</title>
        <authorList>
            <person name="Miyauchi S."/>
            <person name="Kiss E."/>
            <person name="Kuo A."/>
            <person name="Drula E."/>
            <person name="Kohler A."/>
            <person name="Sanchez-Garcia M."/>
            <person name="Morin E."/>
            <person name="Andreopoulos B."/>
            <person name="Barry K.W."/>
            <person name="Bonito G."/>
            <person name="Buee M."/>
            <person name="Carver A."/>
            <person name="Chen C."/>
            <person name="Cichocki N."/>
            <person name="Clum A."/>
            <person name="Culley D."/>
            <person name="Crous P.W."/>
            <person name="Fauchery L."/>
            <person name="Girlanda M."/>
            <person name="Hayes R.D."/>
            <person name="Keri Z."/>
            <person name="LaButti K."/>
            <person name="Lipzen A."/>
            <person name="Lombard V."/>
            <person name="Magnuson J."/>
            <person name="Maillard F."/>
            <person name="Murat C."/>
            <person name="Nolan M."/>
            <person name="Ohm R.A."/>
            <person name="Pangilinan J."/>
            <person name="Pereira M.F."/>
            <person name="Perotto S."/>
            <person name="Peter M."/>
            <person name="Pfister S."/>
            <person name="Riley R."/>
            <person name="Sitrit Y."/>
            <person name="Stielow J.B."/>
            <person name="Szollosi G."/>
            <person name="Zifcakova L."/>
            <person name="Stursova M."/>
            <person name="Spatafora J.W."/>
            <person name="Tedersoo L."/>
            <person name="Vaario L.M."/>
            <person name="Yamada A."/>
            <person name="Yan M."/>
            <person name="Wang P."/>
            <person name="Xu J."/>
            <person name="Bruns T."/>
            <person name="Baldrian P."/>
            <person name="Vilgalys R."/>
            <person name="Dunand C."/>
            <person name="Henrissat B."/>
            <person name="Grigoriev I.V."/>
            <person name="Hibbett D."/>
            <person name="Nagy L.G."/>
            <person name="Martin F.M."/>
        </authorList>
    </citation>
    <scope>NUCLEOTIDE SEQUENCE</scope>
    <source>
        <strain evidence="2">BED1</strain>
    </source>
</reference>
<accession>A0AAD4BN79</accession>
<feature type="compositionally biased region" description="Acidic residues" evidence="1">
    <location>
        <begin position="194"/>
        <end position="204"/>
    </location>
</feature>
<evidence type="ECO:0000313" key="2">
    <source>
        <dbReference type="EMBL" id="KAF8434859.1"/>
    </source>
</evidence>
<name>A0AAD4BN79_BOLED</name>
<feature type="region of interest" description="Disordered" evidence="1">
    <location>
        <begin position="1"/>
        <end position="23"/>
    </location>
</feature>
<comment type="caution">
    <text evidence="2">The sequence shown here is derived from an EMBL/GenBank/DDBJ whole genome shotgun (WGS) entry which is preliminary data.</text>
</comment>
<evidence type="ECO:0000256" key="1">
    <source>
        <dbReference type="SAM" id="MobiDB-lite"/>
    </source>
</evidence>